<dbReference type="Gramene" id="OMERI02G32350.1">
    <property type="protein sequence ID" value="OMERI02G32350.1"/>
    <property type="gene ID" value="OMERI02G32350"/>
</dbReference>
<evidence type="ECO:0000313" key="3">
    <source>
        <dbReference type="Proteomes" id="UP000008021"/>
    </source>
</evidence>
<feature type="compositionally biased region" description="Polar residues" evidence="1">
    <location>
        <begin position="58"/>
        <end position="70"/>
    </location>
</feature>
<reference evidence="2" key="2">
    <citation type="submission" date="2018-05" db="EMBL/GenBank/DDBJ databases">
        <title>OmerRS3 (Oryza meridionalis Reference Sequence Version 3).</title>
        <authorList>
            <person name="Zhang J."/>
            <person name="Kudrna D."/>
            <person name="Lee S."/>
            <person name="Talag J."/>
            <person name="Welchert J."/>
            <person name="Wing R.A."/>
        </authorList>
    </citation>
    <scope>NUCLEOTIDE SEQUENCE [LARGE SCALE GENOMIC DNA]</scope>
    <source>
        <strain evidence="2">cv. OR44</strain>
    </source>
</reference>
<dbReference type="AlphaFoldDB" id="A0A0E0CS06"/>
<organism evidence="2">
    <name type="scientific">Oryza meridionalis</name>
    <dbReference type="NCBI Taxonomy" id="40149"/>
    <lineage>
        <taxon>Eukaryota</taxon>
        <taxon>Viridiplantae</taxon>
        <taxon>Streptophyta</taxon>
        <taxon>Embryophyta</taxon>
        <taxon>Tracheophyta</taxon>
        <taxon>Spermatophyta</taxon>
        <taxon>Magnoliopsida</taxon>
        <taxon>Liliopsida</taxon>
        <taxon>Poales</taxon>
        <taxon>Poaceae</taxon>
        <taxon>BOP clade</taxon>
        <taxon>Oryzoideae</taxon>
        <taxon>Oryzeae</taxon>
        <taxon>Oryzinae</taxon>
        <taxon>Oryza</taxon>
    </lineage>
</organism>
<feature type="region of interest" description="Disordered" evidence="1">
    <location>
        <begin position="58"/>
        <end position="177"/>
    </location>
</feature>
<dbReference type="Proteomes" id="UP000008021">
    <property type="component" value="Chromosome 2"/>
</dbReference>
<name>A0A0E0CS06_9ORYZ</name>
<keyword evidence="3" id="KW-1185">Reference proteome</keyword>
<sequence>MEIGQVKQAAGVQPVRRCSPVPKGRRAFAMKRHMYIRKTRYFKFVALGSAMSKQQTLANQAQTTSSTNKSGGRRSVAEAVASGSQGKAADAGSASPDLVEAGSGGHRSAAEEAASDSRGRGCGGGEGVGNRIRGGVGGREAREGAGGQTRLPGGQTWRCRRPGGEGRRRRPDLASWRSDLAIGSQEVATASVLKAGGREATASAAGRREKAPAARSGDRRSGGGGSVDVEGRRARPPGDQRRAKEAATPSS</sequence>
<protein>
    <submittedName>
        <fullName evidence="2">Uncharacterized protein</fullName>
    </submittedName>
</protein>
<accession>A0A0E0CS06</accession>
<evidence type="ECO:0000256" key="1">
    <source>
        <dbReference type="SAM" id="MobiDB-lite"/>
    </source>
</evidence>
<feature type="compositionally biased region" description="Basic and acidic residues" evidence="1">
    <location>
        <begin position="206"/>
        <end position="221"/>
    </location>
</feature>
<dbReference type="STRING" id="40149.A0A0E0CS06"/>
<evidence type="ECO:0000313" key="2">
    <source>
        <dbReference type="EnsemblPlants" id="OMERI02G32350.1"/>
    </source>
</evidence>
<feature type="region of interest" description="Disordered" evidence="1">
    <location>
        <begin position="192"/>
        <end position="251"/>
    </location>
</feature>
<feature type="compositionally biased region" description="Gly residues" evidence="1">
    <location>
        <begin position="120"/>
        <end position="138"/>
    </location>
</feature>
<dbReference type="HOGENOM" id="CLU_1108537_0_0_1"/>
<dbReference type="EnsemblPlants" id="OMERI02G32350.1">
    <property type="protein sequence ID" value="OMERI02G32350.1"/>
    <property type="gene ID" value="OMERI02G32350"/>
</dbReference>
<reference evidence="2" key="1">
    <citation type="submission" date="2015-04" db="UniProtKB">
        <authorList>
            <consortium name="EnsemblPlants"/>
        </authorList>
    </citation>
    <scope>IDENTIFICATION</scope>
</reference>
<feature type="compositionally biased region" description="Basic and acidic residues" evidence="1">
    <location>
        <begin position="229"/>
        <end position="245"/>
    </location>
</feature>
<proteinExistence type="predicted"/>